<accession>A0A8J6LBP1</accession>
<reference evidence="8" key="1">
    <citation type="journal article" date="2020" name="J Insects Food Feed">
        <title>The yellow mealworm (Tenebrio molitor) genome: a resource for the emerging insects as food and feed industry.</title>
        <authorList>
            <person name="Eriksson T."/>
            <person name="Andere A."/>
            <person name="Kelstrup H."/>
            <person name="Emery V."/>
            <person name="Picard C."/>
        </authorList>
    </citation>
    <scope>NUCLEOTIDE SEQUENCE</scope>
    <source>
        <strain evidence="8">Stoneville</strain>
        <tissue evidence="8">Whole head</tissue>
    </source>
</reference>
<gene>
    <name evidence="8" type="ORF">GEV33_008254</name>
</gene>
<feature type="transmembrane region" description="Helical" evidence="5">
    <location>
        <begin position="88"/>
        <end position="121"/>
    </location>
</feature>
<evidence type="ECO:0000256" key="2">
    <source>
        <dbReference type="ARBA" id="ARBA00022692"/>
    </source>
</evidence>
<sequence length="571" mass="65675">MRGWFSCMPVTASLSLSTIQRVVGGKTQIASVVSCTLLLFVLLWISPFFEPLPKSVLASVIAVALKSMVMQIGDVYKFWKLSKMDALVWLATFLTIMFVSIEIGLLTGVVMSLATIFVLSLKPHTCLLGSVPHTDLYMNIERYKGAVEIPGLKIFQYCGGINFATRNTFKAELLRLVDINPQKELIYRTKLTKYGDEIDVKQTESPNAKIARLQRKVNRELRCLILDFSSLSHIDPSGVSMLQVVTEGFQKIDIPVYIAACSDPIYEKISKCGLLKHKSSIRTFPTVHDAVEFDFGLPLEDIFPPNDIHPRLHNLFYQTNLALKDNPMPLRYVLRSFDSSLNDTLQMKETLVNDKLYYERNTNPAAFFWLIRHFLGVLPLPLFPKFADGQRYDWEYLAVQCRLSKMKQNPQLESEISWWIHRLPKANVMLIYALITFLRKISLKFVALDQLDLKSVTSVTLYFSSSLFQRPYRPGLVTKSDKLYYPLLYYLIVNWPRIKKQRCDRARRRDDRSRLSSIWESEPSDSRIMMYNAFMKNRLIDCSCQTSSWLLVDKTRDLRGGEEKGGVELTV</sequence>
<dbReference type="GO" id="GO:0016020">
    <property type="term" value="C:membrane"/>
    <property type="evidence" value="ECO:0007669"/>
    <property type="project" value="UniProtKB-SubCell"/>
</dbReference>
<dbReference type="Proteomes" id="UP000719412">
    <property type="component" value="Unassembled WGS sequence"/>
</dbReference>
<evidence type="ECO:0000256" key="1">
    <source>
        <dbReference type="ARBA" id="ARBA00004141"/>
    </source>
</evidence>
<organism evidence="8 9">
    <name type="scientific">Tenebrio molitor</name>
    <name type="common">Yellow mealworm beetle</name>
    <dbReference type="NCBI Taxonomy" id="7067"/>
    <lineage>
        <taxon>Eukaryota</taxon>
        <taxon>Metazoa</taxon>
        <taxon>Ecdysozoa</taxon>
        <taxon>Arthropoda</taxon>
        <taxon>Hexapoda</taxon>
        <taxon>Insecta</taxon>
        <taxon>Pterygota</taxon>
        <taxon>Neoptera</taxon>
        <taxon>Endopterygota</taxon>
        <taxon>Coleoptera</taxon>
        <taxon>Polyphaga</taxon>
        <taxon>Cucujiformia</taxon>
        <taxon>Tenebrionidae</taxon>
        <taxon>Tenebrio</taxon>
    </lineage>
</organism>
<evidence type="ECO:0000256" key="3">
    <source>
        <dbReference type="ARBA" id="ARBA00022989"/>
    </source>
</evidence>
<feature type="domain" description="STAS" evidence="7">
    <location>
        <begin position="142"/>
        <end position="294"/>
    </location>
</feature>
<reference evidence="8" key="2">
    <citation type="submission" date="2021-08" db="EMBL/GenBank/DDBJ databases">
        <authorList>
            <person name="Eriksson T."/>
        </authorList>
    </citation>
    <scope>NUCLEOTIDE SEQUENCE</scope>
    <source>
        <strain evidence="8">Stoneville</strain>
        <tissue evidence="8">Whole head</tissue>
    </source>
</reference>
<dbReference type="Pfam" id="PF00916">
    <property type="entry name" value="Sulfate_transp"/>
    <property type="match status" value="1"/>
</dbReference>
<feature type="domain" description="Rho-GAP" evidence="6">
    <location>
        <begin position="297"/>
        <end position="499"/>
    </location>
</feature>
<dbReference type="InterPro" id="IPR011547">
    <property type="entry name" value="SLC26A/SulP_dom"/>
</dbReference>
<dbReference type="Gene3D" id="3.30.750.24">
    <property type="entry name" value="STAS domain"/>
    <property type="match status" value="1"/>
</dbReference>
<feature type="transmembrane region" description="Helical" evidence="5">
    <location>
        <begin position="55"/>
        <end position="76"/>
    </location>
</feature>
<dbReference type="InterPro" id="IPR000198">
    <property type="entry name" value="RhoGAP_dom"/>
</dbReference>
<evidence type="ECO:0000259" key="6">
    <source>
        <dbReference type="PROSITE" id="PS50238"/>
    </source>
</evidence>
<protein>
    <recommendedName>
        <fullName evidence="10">STAS domain-containing protein</fullName>
    </recommendedName>
</protein>
<keyword evidence="9" id="KW-1185">Reference proteome</keyword>
<dbReference type="AlphaFoldDB" id="A0A8J6LBP1"/>
<evidence type="ECO:0000313" key="8">
    <source>
        <dbReference type="EMBL" id="KAH0814537.1"/>
    </source>
</evidence>
<dbReference type="Pfam" id="PF01740">
    <property type="entry name" value="STAS"/>
    <property type="match status" value="1"/>
</dbReference>
<dbReference type="InterPro" id="IPR002645">
    <property type="entry name" value="STAS_dom"/>
</dbReference>
<name>A0A8J6LBP1_TENMO</name>
<dbReference type="EMBL" id="JABDTM020024202">
    <property type="protein sequence ID" value="KAH0814537.1"/>
    <property type="molecule type" value="Genomic_DNA"/>
</dbReference>
<dbReference type="PROSITE" id="PS50238">
    <property type="entry name" value="RHOGAP"/>
    <property type="match status" value="1"/>
</dbReference>
<dbReference type="SUPFAM" id="SSF48350">
    <property type="entry name" value="GTPase activation domain, GAP"/>
    <property type="match status" value="1"/>
</dbReference>
<dbReference type="PROSITE" id="PS50801">
    <property type="entry name" value="STAS"/>
    <property type="match status" value="1"/>
</dbReference>
<evidence type="ECO:0000256" key="4">
    <source>
        <dbReference type="ARBA" id="ARBA00023136"/>
    </source>
</evidence>
<evidence type="ECO:0008006" key="10">
    <source>
        <dbReference type="Google" id="ProtNLM"/>
    </source>
</evidence>
<keyword evidence="3 5" id="KW-1133">Transmembrane helix</keyword>
<keyword evidence="2 5" id="KW-0812">Transmembrane</keyword>
<dbReference type="PANTHER" id="PTHR11814">
    <property type="entry name" value="SULFATE TRANSPORTER"/>
    <property type="match status" value="1"/>
</dbReference>
<dbReference type="InterPro" id="IPR036513">
    <property type="entry name" value="STAS_dom_sf"/>
</dbReference>
<dbReference type="SUPFAM" id="SSF52091">
    <property type="entry name" value="SpoIIaa-like"/>
    <property type="match status" value="1"/>
</dbReference>
<dbReference type="GO" id="GO:0055085">
    <property type="term" value="P:transmembrane transport"/>
    <property type="evidence" value="ECO:0007669"/>
    <property type="project" value="InterPro"/>
</dbReference>
<comment type="caution">
    <text evidence="8">The sequence shown here is derived from an EMBL/GenBank/DDBJ whole genome shotgun (WGS) entry which is preliminary data.</text>
</comment>
<dbReference type="InterPro" id="IPR008936">
    <property type="entry name" value="Rho_GTPase_activation_prot"/>
</dbReference>
<evidence type="ECO:0000256" key="5">
    <source>
        <dbReference type="SAM" id="Phobius"/>
    </source>
</evidence>
<proteinExistence type="predicted"/>
<comment type="subcellular location">
    <subcellularLocation>
        <location evidence="1">Membrane</location>
        <topology evidence="1">Multi-pass membrane protein</topology>
    </subcellularLocation>
</comment>
<evidence type="ECO:0000313" key="9">
    <source>
        <dbReference type="Proteomes" id="UP000719412"/>
    </source>
</evidence>
<dbReference type="GO" id="GO:0007165">
    <property type="term" value="P:signal transduction"/>
    <property type="evidence" value="ECO:0007669"/>
    <property type="project" value="InterPro"/>
</dbReference>
<dbReference type="InterPro" id="IPR001902">
    <property type="entry name" value="SLC26A/SulP_fam"/>
</dbReference>
<dbReference type="CDD" id="cd07042">
    <property type="entry name" value="STAS_SulP_like_sulfate_transporter"/>
    <property type="match status" value="1"/>
</dbReference>
<keyword evidence="4 5" id="KW-0472">Membrane</keyword>
<feature type="transmembrane region" description="Helical" evidence="5">
    <location>
        <begin position="29"/>
        <end position="49"/>
    </location>
</feature>
<evidence type="ECO:0000259" key="7">
    <source>
        <dbReference type="PROSITE" id="PS50801"/>
    </source>
</evidence>